<dbReference type="GO" id="GO:0022625">
    <property type="term" value="C:cytosolic large ribosomal subunit"/>
    <property type="evidence" value="ECO:0007669"/>
    <property type="project" value="UniProtKB-ARBA"/>
</dbReference>
<evidence type="ECO:0000256" key="13">
    <source>
        <dbReference type="PIRSR" id="PIRSR601805-1"/>
    </source>
</evidence>
<dbReference type="InterPro" id="IPR012340">
    <property type="entry name" value="NA-bd_OB-fold"/>
</dbReference>
<evidence type="ECO:0000256" key="8">
    <source>
        <dbReference type="ARBA" id="ARBA00022741"/>
    </source>
</evidence>
<keyword evidence="8" id="KW-0547">Nucleotide-binding</keyword>
<dbReference type="InterPro" id="IPR011611">
    <property type="entry name" value="PfkB_dom"/>
</dbReference>
<dbReference type="Gene3D" id="3.40.1190.20">
    <property type="match status" value="1"/>
</dbReference>
<comment type="similarity">
    <text evidence="4">Belongs to the carbohydrate kinase PfkB family.</text>
</comment>
<evidence type="ECO:0000256" key="1">
    <source>
        <dbReference type="ARBA" id="ARBA00001946"/>
    </source>
</evidence>
<dbReference type="GO" id="GO:0004001">
    <property type="term" value="F:adenosine kinase activity"/>
    <property type="evidence" value="ECO:0007669"/>
    <property type="project" value="UniProtKB-EC"/>
</dbReference>
<feature type="active site" description="Proton acceptor" evidence="13">
    <location>
        <position position="530"/>
    </location>
</feature>
<dbReference type="EC" id="2.7.1.20" evidence="5"/>
<feature type="domain" description="Large ribosomal subunit protein uL2 RNA-binding" evidence="15">
    <location>
        <begin position="11"/>
        <end position="90"/>
    </location>
</feature>
<comment type="similarity">
    <text evidence="3">Belongs to the universal ribosomal protein uL2 family.</text>
</comment>
<feature type="domain" description="Large ribosomal subunit protein uL2 C-terminal" evidence="14">
    <location>
        <begin position="96"/>
        <end position="231"/>
    </location>
</feature>
<keyword evidence="12" id="KW-0687">Ribonucleoprotein</keyword>
<evidence type="ECO:0000256" key="12">
    <source>
        <dbReference type="ARBA" id="ARBA00023274"/>
    </source>
</evidence>
<dbReference type="GO" id="GO:0006166">
    <property type="term" value="P:purine ribonucleoside salvage"/>
    <property type="evidence" value="ECO:0007669"/>
    <property type="project" value="UniProtKB-KW"/>
</dbReference>
<evidence type="ECO:0000256" key="10">
    <source>
        <dbReference type="ARBA" id="ARBA00022840"/>
    </source>
</evidence>
<organism evidence="16 17">
    <name type="scientific">Golovinomyces cichoracearum</name>
    <dbReference type="NCBI Taxonomy" id="62708"/>
    <lineage>
        <taxon>Eukaryota</taxon>
        <taxon>Fungi</taxon>
        <taxon>Dikarya</taxon>
        <taxon>Ascomycota</taxon>
        <taxon>Pezizomycotina</taxon>
        <taxon>Leotiomycetes</taxon>
        <taxon>Erysiphales</taxon>
        <taxon>Erysiphaceae</taxon>
        <taxon>Golovinomyces</taxon>
    </lineage>
</organism>
<evidence type="ECO:0000256" key="7">
    <source>
        <dbReference type="ARBA" id="ARBA00022726"/>
    </source>
</evidence>
<dbReference type="GO" id="GO:0005524">
    <property type="term" value="F:ATP binding"/>
    <property type="evidence" value="ECO:0007669"/>
    <property type="project" value="UniProtKB-KW"/>
</dbReference>
<keyword evidence="10" id="KW-0067">ATP-binding</keyword>
<accession>A0A420IFN4</accession>
<dbReference type="SUPFAM" id="SSF50104">
    <property type="entry name" value="Translation proteins SH3-like domain"/>
    <property type="match status" value="1"/>
</dbReference>
<dbReference type="InterPro" id="IPR002173">
    <property type="entry name" value="Carboh/pur_kinase_PfkB_CS"/>
</dbReference>
<dbReference type="SMART" id="SM01382">
    <property type="entry name" value="Ribosomal_L2_C"/>
    <property type="match status" value="1"/>
</dbReference>
<dbReference type="InterPro" id="IPR022671">
    <property type="entry name" value="Ribosomal_uL2_CS"/>
</dbReference>
<dbReference type="Pfam" id="PF00181">
    <property type="entry name" value="Ribosomal_L2_N"/>
    <property type="match status" value="1"/>
</dbReference>
<dbReference type="InterPro" id="IPR014726">
    <property type="entry name" value="Ribosomal_uL2_dom3"/>
</dbReference>
<keyword evidence="11" id="KW-0689">Ribosomal protein</keyword>
<dbReference type="InterPro" id="IPR029056">
    <property type="entry name" value="Ribokinase-like"/>
</dbReference>
<dbReference type="Gene3D" id="2.40.50.140">
    <property type="entry name" value="Nucleic acid-binding proteins"/>
    <property type="match status" value="1"/>
</dbReference>
<keyword evidence="9 16" id="KW-0418">Kinase</keyword>
<dbReference type="PROSITE" id="PS00584">
    <property type="entry name" value="PFKB_KINASES_2"/>
    <property type="match status" value="1"/>
</dbReference>
<dbReference type="Gene3D" id="3.30.1110.10">
    <property type="match status" value="1"/>
</dbReference>
<dbReference type="Proteomes" id="UP000283383">
    <property type="component" value="Unassembled WGS sequence"/>
</dbReference>
<dbReference type="CDD" id="cd01168">
    <property type="entry name" value="adenosine_kinase"/>
    <property type="match status" value="1"/>
</dbReference>
<evidence type="ECO:0000256" key="9">
    <source>
        <dbReference type="ARBA" id="ARBA00022777"/>
    </source>
</evidence>
<dbReference type="InterPro" id="IPR022669">
    <property type="entry name" value="Ribosomal_uL2_C"/>
</dbReference>
<evidence type="ECO:0000256" key="11">
    <source>
        <dbReference type="ARBA" id="ARBA00022980"/>
    </source>
</evidence>
<dbReference type="FunFam" id="4.10.950.10:FF:000002">
    <property type="entry name" value="60S ribosomal protein L2"/>
    <property type="match status" value="1"/>
</dbReference>
<evidence type="ECO:0000313" key="16">
    <source>
        <dbReference type="EMBL" id="RKF73327.1"/>
    </source>
</evidence>
<dbReference type="SUPFAM" id="SSF50249">
    <property type="entry name" value="Nucleic acid-binding proteins"/>
    <property type="match status" value="1"/>
</dbReference>
<dbReference type="InterPro" id="IPR001805">
    <property type="entry name" value="Adenokinase"/>
</dbReference>
<dbReference type="Gene3D" id="4.10.950.10">
    <property type="entry name" value="Ribosomal protein L2, domain 3"/>
    <property type="match status" value="1"/>
</dbReference>
<dbReference type="GO" id="GO:0006144">
    <property type="term" value="P:purine nucleobase metabolic process"/>
    <property type="evidence" value="ECO:0007669"/>
    <property type="project" value="TreeGrafter"/>
</dbReference>
<comment type="pathway">
    <text evidence="2">Purine metabolism; AMP biosynthesis via salvage pathway; AMP from adenosine: step 1/1.</text>
</comment>
<dbReference type="FunFam" id="2.30.30.30:FF:000006">
    <property type="entry name" value="60S ribosomal protein L8"/>
    <property type="match status" value="1"/>
</dbReference>
<dbReference type="InterPro" id="IPR014722">
    <property type="entry name" value="Rib_uL2_dom2"/>
</dbReference>
<keyword evidence="6" id="KW-0808">Transferase</keyword>
<dbReference type="EMBL" id="MCBQ01009471">
    <property type="protein sequence ID" value="RKF73327.1"/>
    <property type="molecule type" value="Genomic_DNA"/>
</dbReference>
<evidence type="ECO:0000256" key="4">
    <source>
        <dbReference type="ARBA" id="ARBA00010688"/>
    </source>
</evidence>
<evidence type="ECO:0000259" key="15">
    <source>
        <dbReference type="SMART" id="SM01383"/>
    </source>
</evidence>
<dbReference type="Pfam" id="PF00294">
    <property type="entry name" value="PfkB"/>
    <property type="match status" value="1"/>
</dbReference>
<evidence type="ECO:0000256" key="6">
    <source>
        <dbReference type="ARBA" id="ARBA00022679"/>
    </source>
</evidence>
<evidence type="ECO:0000313" key="17">
    <source>
        <dbReference type="Proteomes" id="UP000283383"/>
    </source>
</evidence>
<gene>
    <name evidence="16" type="ORF">GcM3_094005</name>
</gene>
<dbReference type="Pfam" id="PF03947">
    <property type="entry name" value="Ribosomal_L2_C"/>
    <property type="match status" value="1"/>
</dbReference>
<keyword evidence="17" id="KW-1185">Reference proteome</keyword>
<evidence type="ECO:0000256" key="3">
    <source>
        <dbReference type="ARBA" id="ARBA00005636"/>
    </source>
</evidence>
<dbReference type="PANTHER" id="PTHR45769">
    <property type="entry name" value="ADENOSINE KINASE"/>
    <property type="match status" value="1"/>
</dbReference>
<dbReference type="GO" id="GO:0003735">
    <property type="term" value="F:structural constituent of ribosome"/>
    <property type="evidence" value="ECO:0007669"/>
    <property type="project" value="InterPro"/>
</dbReference>
<comment type="caution">
    <text evidence="16">The sequence shown here is derived from an EMBL/GenBank/DDBJ whole genome shotgun (WGS) entry which is preliminary data.</text>
</comment>
<dbReference type="PANTHER" id="PTHR45769:SF3">
    <property type="entry name" value="ADENOSINE KINASE"/>
    <property type="match status" value="1"/>
</dbReference>
<dbReference type="AlphaFoldDB" id="A0A420IFN4"/>
<dbReference type="InterPro" id="IPR008991">
    <property type="entry name" value="Translation_prot_SH3-like_sf"/>
</dbReference>
<evidence type="ECO:0000259" key="14">
    <source>
        <dbReference type="SMART" id="SM01382"/>
    </source>
</evidence>
<comment type="cofactor">
    <cofactor evidence="1">
        <name>Mg(2+)</name>
        <dbReference type="ChEBI" id="CHEBI:18420"/>
    </cofactor>
</comment>
<dbReference type="PRINTS" id="PR00989">
    <property type="entry name" value="ADENOKINASE"/>
</dbReference>
<dbReference type="STRING" id="62708.A0A420IFN4"/>
<protein>
    <recommendedName>
        <fullName evidence="5">adenosine kinase</fullName>
        <ecNumber evidence="5">2.7.1.20</ecNumber>
    </recommendedName>
</protein>
<dbReference type="GO" id="GO:0005634">
    <property type="term" value="C:nucleus"/>
    <property type="evidence" value="ECO:0007669"/>
    <property type="project" value="TreeGrafter"/>
</dbReference>
<dbReference type="SMART" id="SM01383">
    <property type="entry name" value="Ribosomal_L2"/>
    <property type="match status" value="1"/>
</dbReference>
<dbReference type="FunFam" id="2.40.50.140:FF:000020">
    <property type="entry name" value="60S ribosomal protein L2"/>
    <property type="match status" value="1"/>
</dbReference>
<sequence length="598" mass="65007">MGRVIRNQRKGRGSIFTANTRLNKAPAQFRTLDYAEAHGYLRGVVKEIIHDPGRGAPLARVQFRDPYRFKLHTETFIANEGMYTGQFIYAGKNASLTIGNILPLRSVPEGTVLTNVEEKVGDRGALGRTSGNYVTVIGHNPDEGKTRVKLPSGAKKVIKSSARGMVGIVAGGGRTDKPLLKASRAKHKFAVKRNSWPKTRGVAMNPVDHPHGGGNHQHIGKASTISRYAAQGQKAGLIAARRTGLLRGTQKAKADESVLSKYGLKPNDAILAESDLHKSIYDDLLNNFSAKLIAGGGAQNTARGAQYMLPPDSVAFLGGVGADKYADILRDAVKTAGLRVEYRVDTKEPTGRCGVVVTNQNRSMVTDLGAANHYDLEHLKSPEVWKLVENAEFYFVGGYHLTVCPPAVQALAEEAAEKNKTFIFSLSAPFISQFFKEPLDASAPYWDYVIGNETEALAYAEFHNIETKDIKEIAKALAALPKKNKQRKRIAIITQGTEPTVVAIDGESVHEYPVHAIDEKLINDTTGAGDAFAAGFIAGLVTGVPIAQAIDQGHWLAKLSIQELGPSYVYFFMLSQNRTFIGVSAAECFHHPNFLFCL</sequence>
<dbReference type="UniPathway" id="UPA00588">
    <property type="reaction ID" value="UER00659"/>
</dbReference>
<proteinExistence type="inferred from homology"/>
<keyword evidence="7" id="KW-0660">Purine salvage</keyword>
<name>A0A420IFN4_9PEZI</name>
<evidence type="ECO:0000256" key="2">
    <source>
        <dbReference type="ARBA" id="ARBA00004801"/>
    </source>
</evidence>
<evidence type="ECO:0000256" key="5">
    <source>
        <dbReference type="ARBA" id="ARBA00012119"/>
    </source>
</evidence>
<dbReference type="Gene3D" id="2.30.30.30">
    <property type="match status" value="1"/>
</dbReference>
<dbReference type="InterPro" id="IPR022666">
    <property type="entry name" value="Ribosomal_uL2_RNA-bd_dom"/>
</dbReference>
<dbReference type="FunFam" id="3.40.1190.20:FF:000014">
    <property type="entry name" value="ADO1p Adenosine kinase"/>
    <property type="match status" value="1"/>
</dbReference>
<dbReference type="PROSITE" id="PS00467">
    <property type="entry name" value="RIBOSOMAL_L2"/>
    <property type="match status" value="1"/>
</dbReference>
<dbReference type="GO" id="GO:0006412">
    <property type="term" value="P:translation"/>
    <property type="evidence" value="ECO:0007669"/>
    <property type="project" value="InterPro"/>
</dbReference>
<dbReference type="GO" id="GO:0044209">
    <property type="term" value="P:AMP salvage"/>
    <property type="evidence" value="ECO:0007669"/>
    <property type="project" value="UniProtKB-UniPathway"/>
</dbReference>
<dbReference type="SUPFAM" id="SSF53613">
    <property type="entry name" value="Ribokinase-like"/>
    <property type="match status" value="1"/>
</dbReference>
<reference evidence="16 17" key="1">
    <citation type="journal article" date="2018" name="BMC Genomics">
        <title>Comparative genome analyses reveal sequence features reflecting distinct modes of host-adaptation between dicot and monocot powdery mildew.</title>
        <authorList>
            <person name="Wu Y."/>
            <person name="Ma X."/>
            <person name="Pan Z."/>
            <person name="Kale S.D."/>
            <person name="Song Y."/>
            <person name="King H."/>
            <person name="Zhang Q."/>
            <person name="Presley C."/>
            <person name="Deng X."/>
            <person name="Wei C.I."/>
            <person name="Xiao S."/>
        </authorList>
    </citation>
    <scope>NUCLEOTIDE SEQUENCE [LARGE SCALE GENOMIC DNA]</scope>
    <source>
        <strain evidence="16">UMSG3</strain>
    </source>
</reference>